<dbReference type="Gramene" id="FCD_00025379-RA">
    <property type="protein sequence ID" value="FCD_00025379-RA:cds"/>
    <property type="gene ID" value="FCD_00025379"/>
</dbReference>
<accession>A0AA87ZTQ2</accession>
<dbReference type="AlphaFoldDB" id="A0AA87ZTQ2"/>
<reference evidence="3" key="1">
    <citation type="submission" date="2023-07" db="EMBL/GenBank/DDBJ databases">
        <title>draft genome sequence of fig (Ficus carica).</title>
        <authorList>
            <person name="Takahashi T."/>
            <person name="Nishimura K."/>
        </authorList>
    </citation>
    <scope>NUCLEOTIDE SEQUENCE</scope>
</reference>
<dbReference type="InterPro" id="IPR004330">
    <property type="entry name" value="FAR1_DNA_bnd_dom"/>
</dbReference>
<sequence length="238" mass="26460">MEVEKQSNEAKEIQGSCVSMEYEVDEYSVVEVVEAAIPMEPTLGMEFASEDDARNFYNAKNGDSDGDHGIKRRREGCRELMTVRSQENGKWYVAKLEKSHKHELVTPSMRHSLRSHKPECDTNKRLNDSGSSTSLSDFGEECGEATVSEKCFSLLCLLGGTRSAKDEALSDNGFGVDARGSSRKGKNMKYNILYQEAIKCAGEGMASDHKFKVALTLSALRDARIKITEAKKNAIERE</sequence>
<proteinExistence type="predicted"/>
<organism evidence="3 4">
    <name type="scientific">Ficus carica</name>
    <name type="common">Common fig</name>
    <dbReference type="NCBI Taxonomy" id="3494"/>
    <lineage>
        <taxon>Eukaryota</taxon>
        <taxon>Viridiplantae</taxon>
        <taxon>Streptophyta</taxon>
        <taxon>Embryophyta</taxon>
        <taxon>Tracheophyta</taxon>
        <taxon>Spermatophyta</taxon>
        <taxon>Magnoliopsida</taxon>
        <taxon>eudicotyledons</taxon>
        <taxon>Gunneridae</taxon>
        <taxon>Pentapetalae</taxon>
        <taxon>rosids</taxon>
        <taxon>fabids</taxon>
        <taxon>Rosales</taxon>
        <taxon>Moraceae</taxon>
        <taxon>Ficeae</taxon>
        <taxon>Ficus</taxon>
    </lineage>
</organism>
<protein>
    <recommendedName>
        <fullName evidence="2">FAR1 domain-containing protein</fullName>
    </recommendedName>
</protein>
<dbReference type="Proteomes" id="UP001187192">
    <property type="component" value="Unassembled WGS sequence"/>
</dbReference>
<evidence type="ECO:0000313" key="3">
    <source>
        <dbReference type="EMBL" id="GMN42138.1"/>
    </source>
</evidence>
<evidence type="ECO:0000313" key="4">
    <source>
        <dbReference type="Proteomes" id="UP001187192"/>
    </source>
</evidence>
<feature type="compositionally biased region" description="Basic and acidic residues" evidence="1">
    <location>
        <begin position="116"/>
        <end position="127"/>
    </location>
</feature>
<feature type="region of interest" description="Disordered" evidence="1">
    <location>
        <begin position="108"/>
        <end position="133"/>
    </location>
</feature>
<gene>
    <name evidence="3" type="ORF">TIFTF001_011361</name>
</gene>
<dbReference type="PANTHER" id="PTHR46328:SF38">
    <property type="entry name" value="FAR1 DNA-BINDING DOMAIN PROTEIN"/>
    <property type="match status" value="1"/>
</dbReference>
<evidence type="ECO:0000256" key="1">
    <source>
        <dbReference type="SAM" id="MobiDB-lite"/>
    </source>
</evidence>
<name>A0AA87ZTQ2_FICCA</name>
<dbReference type="EMBL" id="BTGU01000014">
    <property type="protein sequence ID" value="GMN42138.1"/>
    <property type="molecule type" value="Genomic_DNA"/>
</dbReference>
<comment type="caution">
    <text evidence="3">The sequence shown here is derived from an EMBL/GenBank/DDBJ whole genome shotgun (WGS) entry which is preliminary data.</text>
</comment>
<feature type="domain" description="FAR1" evidence="2">
    <location>
        <begin position="69"/>
        <end position="105"/>
    </location>
</feature>
<keyword evidence="4" id="KW-1185">Reference proteome</keyword>
<dbReference type="PANTHER" id="PTHR46328">
    <property type="entry name" value="FAR-RED IMPAIRED RESPONSIVE (FAR1) FAMILY PROTEIN-RELATED"/>
    <property type="match status" value="1"/>
</dbReference>
<dbReference type="Pfam" id="PF03101">
    <property type="entry name" value="FAR1"/>
    <property type="match status" value="1"/>
</dbReference>
<evidence type="ECO:0000259" key="2">
    <source>
        <dbReference type="Pfam" id="PF03101"/>
    </source>
</evidence>